<feature type="region of interest" description="Disordered" evidence="5">
    <location>
        <begin position="132"/>
        <end position="159"/>
    </location>
</feature>
<evidence type="ECO:0000256" key="1">
    <source>
        <dbReference type="ARBA" id="ARBA00010528"/>
    </source>
</evidence>
<dbReference type="EMBL" id="KQ964460">
    <property type="protein sequence ID" value="KXN72080.1"/>
    <property type="molecule type" value="Genomic_DNA"/>
</dbReference>
<comment type="similarity">
    <text evidence="1">Belongs to the universal ribosomal protein uL4 family.</text>
</comment>
<dbReference type="Proteomes" id="UP000070444">
    <property type="component" value="Unassembled WGS sequence"/>
</dbReference>
<protein>
    <recommendedName>
        <fullName evidence="4">Large ribosomal subunit protein uL4m</fullName>
    </recommendedName>
</protein>
<dbReference type="Pfam" id="PF00573">
    <property type="entry name" value="Ribosomal_L4"/>
    <property type="match status" value="1"/>
</dbReference>
<name>A0A137PAN7_CONC2</name>
<dbReference type="InterPro" id="IPR002136">
    <property type="entry name" value="Ribosomal_uL4"/>
</dbReference>
<dbReference type="GO" id="GO:0006412">
    <property type="term" value="P:translation"/>
    <property type="evidence" value="ECO:0007669"/>
    <property type="project" value="InterPro"/>
</dbReference>
<evidence type="ECO:0000256" key="3">
    <source>
        <dbReference type="ARBA" id="ARBA00023274"/>
    </source>
</evidence>
<dbReference type="GO" id="GO:0003735">
    <property type="term" value="F:structural constituent of ribosome"/>
    <property type="evidence" value="ECO:0007669"/>
    <property type="project" value="InterPro"/>
</dbReference>
<dbReference type="GO" id="GO:0005840">
    <property type="term" value="C:ribosome"/>
    <property type="evidence" value="ECO:0007669"/>
    <property type="project" value="UniProtKB-KW"/>
</dbReference>
<reference evidence="6 7" key="1">
    <citation type="journal article" date="2015" name="Genome Biol. Evol.">
        <title>Phylogenomic analyses indicate that early fungi evolved digesting cell walls of algal ancestors of land plants.</title>
        <authorList>
            <person name="Chang Y."/>
            <person name="Wang S."/>
            <person name="Sekimoto S."/>
            <person name="Aerts A.L."/>
            <person name="Choi C."/>
            <person name="Clum A."/>
            <person name="LaButti K.M."/>
            <person name="Lindquist E.A."/>
            <person name="Yee Ngan C."/>
            <person name="Ohm R.A."/>
            <person name="Salamov A.A."/>
            <person name="Grigoriev I.V."/>
            <person name="Spatafora J.W."/>
            <person name="Berbee M.L."/>
        </authorList>
    </citation>
    <scope>NUCLEOTIDE SEQUENCE [LARGE SCALE GENOMIC DNA]</scope>
    <source>
        <strain evidence="6 7">NRRL 28638</strain>
    </source>
</reference>
<keyword evidence="7" id="KW-1185">Reference proteome</keyword>
<dbReference type="AlphaFoldDB" id="A0A137PAN7"/>
<dbReference type="OMA" id="TIDTHRT"/>
<keyword evidence="3" id="KW-0687">Ribonucleoprotein</keyword>
<dbReference type="GO" id="GO:1990904">
    <property type="term" value="C:ribonucleoprotein complex"/>
    <property type="evidence" value="ECO:0007669"/>
    <property type="project" value="UniProtKB-KW"/>
</dbReference>
<dbReference type="InterPro" id="IPR023574">
    <property type="entry name" value="Ribosomal_uL4_dom_sf"/>
</dbReference>
<dbReference type="HAMAP" id="MF_01328_B">
    <property type="entry name" value="Ribosomal_uL4_B"/>
    <property type="match status" value="1"/>
</dbReference>
<proteinExistence type="inferred from homology"/>
<evidence type="ECO:0000313" key="7">
    <source>
        <dbReference type="Proteomes" id="UP000070444"/>
    </source>
</evidence>
<gene>
    <name evidence="6" type="ORF">CONCODRAFT_77971</name>
</gene>
<organism evidence="6 7">
    <name type="scientific">Conidiobolus coronatus (strain ATCC 28846 / CBS 209.66 / NRRL 28638)</name>
    <name type="common">Delacroixia coronata</name>
    <dbReference type="NCBI Taxonomy" id="796925"/>
    <lineage>
        <taxon>Eukaryota</taxon>
        <taxon>Fungi</taxon>
        <taxon>Fungi incertae sedis</taxon>
        <taxon>Zoopagomycota</taxon>
        <taxon>Entomophthoromycotina</taxon>
        <taxon>Entomophthoromycetes</taxon>
        <taxon>Entomophthorales</taxon>
        <taxon>Ancylistaceae</taxon>
        <taxon>Conidiobolus</taxon>
    </lineage>
</organism>
<evidence type="ECO:0000256" key="2">
    <source>
        <dbReference type="ARBA" id="ARBA00022980"/>
    </source>
</evidence>
<accession>A0A137PAN7</accession>
<dbReference type="PANTHER" id="PTHR10746">
    <property type="entry name" value="50S RIBOSOMAL PROTEIN L4"/>
    <property type="match status" value="1"/>
</dbReference>
<dbReference type="InterPro" id="IPR013005">
    <property type="entry name" value="Ribosomal_uL4-like"/>
</dbReference>
<dbReference type="PANTHER" id="PTHR10746:SF6">
    <property type="entry name" value="LARGE RIBOSOMAL SUBUNIT PROTEIN UL4M"/>
    <property type="match status" value="1"/>
</dbReference>
<evidence type="ECO:0000313" key="6">
    <source>
        <dbReference type="EMBL" id="KXN72080.1"/>
    </source>
</evidence>
<dbReference type="STRING" id="796925.A0A137PAN7"/>
<evidence type="ECO:0000256" key="4">
    <source>
        <dbReference type="ARBA" id="ARBA00040565"/>
    </source>
</evidence>
<sequence length="291" mass="32719">MLKLLRSPYNTLTRSISTSTKIFNVEAPKVLVPETPSVITPADIYKDIKFIDTIKPRQHYDPHYVAPVSDSVQAKVASPFPNYVQAWLKDFKTNEPLDLLNISSQVFGAPLRRDLIHRAVVFERDGLRQGTQSAKNRAEVSGTGKKAFPQKKRGKARVGSLRAPHFRGGGRAFPPKPRDHSTDLQVKVLHHALRSILSTKYAQNQLIIVDKILPNSPKTKDLAAILNAHNWNNSYVIAGEQNDNLLLASKNIEKLLVDDIYTPKLYQMMLHSNLILDLSALAHFEYLLSVE</sequence>
<dbReference type="Gene3D" id="3.40.1370.10">
    <property type="match status" value="1"/>
</dbReference>
<dbReference type="OrthoDB" id="275876at2759"/>
<dbReference type="SUPFAM" id="SSF52166">
    <property type="entry name" value="Ribosomal protein L4"/>
    <property type="match status" value="1"/>
</dbReference>
<dbReference type="NCBIfam" id="TIGR03953">
    <property type="entry name" value="rplD_bact"/>
    <property type="match status" value="1"/>
</dbReference>
<keyword evidence="2 6" id="KW-0689">Ribosomal protein</keyword>
<evidence type="ECO:0000256" key="5">
    <source>
        <dbReference type="SAM" id="MobiDB-lite"/>
    </source>
</evidence>